<dbReference type="Gene3D" id="3.30.750.24">
    <property type="entry name" value="STAS domain"/>
    <property type="match status" value="1"/>
</dbReference>
<dbReference type="InterPro" id="IPR002645">
    <property type="entry name" value="STAS_dom"/>
</dbReference>
<evidence type="ECO:0000259" key="1">
    <source>
        <dbReference type="Pfam" id="PF01740"/>
    </source>
</evidence>
<gene>
    <name evidence="2" type="ORF">S01H1_60678</name>
</gene>
<protein>
    <recommendedName>
        <fullName evidence="1">STAS domain-containing protein</fullName>
    </recommendedName>
</protein>
<dbReference type="CDD" id="cd07043">
    <property type="entry name" value="STAS_anti-anti-sigma_factors"/>
    <property type="match status" value="1"/>
</dbReference>
<evidence type="ECO:0000313" key="2">
    <source>
        <dbReference type="EMBL" id="GAG22494.1"/>
    </source>
</evidence>
<dbReference type="Pfam" id="PF01740">
    <property type="entry name" value="STAS"/>
    <property type="match status" value="1"/>
</dbReference>
<dbReference type="InterPro" id="IPR036513">
    <property type="entry name" value="STAS_dom_sf"/>
</dbReference>
<dbReference type="SUPFAM" id="SSF52091">
    <property type="entry name" value="SpoIIaa-like"/>
    <property type="match status" value="1"/>
</dbReference>
<accession>X0VVS7</accession>
<comment type="caution">
    <text evidence="2">The sequence shown here is derived from an EMBL/GenBank/DDBJ whole genome shotgun (WGS) entry which is preliminary data.</text>
</comment>
<dbReference type="EMBL" id="BARS01039749">
    <property type="protein sequence ID" value="GAG22494.1"/>
    <property type="molecule type" value="Genomic_DNA"/>
</dbReference>
<dbReference type="AlphaFoldDB" id="X0VVS7"/>
<sequence>MPPLRIELATVRQMVIVTLTGDFVRPSCLELRDVIKPLIEEGFRCFVIEFDVTQLDEAGFGEFVSTYTTVTNLGGEIAIMCNRIFRDVERDAHLLCVFNTFPTAEAAVEWLEANCTKRKV</sequence>
<feature type="domain" description="STAS" evidence="1">
    <location>
        <begin position="6"/>
        <end position="106"/>
    </location>
</feature>
<proteinExistence type="predicted"/>
<reference evidence="2" key="1">
    <citation type="journal article" date="2014" name="Front. Microbiol.">
        <title>High frequency of phylogenetically diverse reductive dehalogenase-homologous genes in deep subseafloor sedimentary metagenomes.</title>
        <authorList>
            <person name="Kawai M."/>
            <person name="Futagami T."/>
            <person name="Toyoda A."/>
            <person name="Takaki Y."/>
            <person name="Nishi S."/>
            <person name="Hori S."/>
            <person name="Arai W."/>
            <person name="Tsubouchi T."/>
            <person name="Morono Y."/>
            <person name="Uchiyama I."/>
            <person name="Ito T."/>
            <person name="Fujiyama A."/>
            <person name="Inagaki F."/>
            <person name="Takami H."/>
        </authorList>
    </citation>
    <scope>NUCLEOTIDE SEQUENCE</scope>
    <source>
        <strain evidence="2">Expedition CK06-06</strain>
    </source>
</reference>
<name>X0VVS7_9ZZZZ</name>
<organism evidence="2">
    <name type="scientific">marine sediment metagenome</name>
    <dbReference type="NCBI Taxonomy" id="412755"/>
    <lineage>
        <taxon>unclassified sequences</taxon>
        <taxon>metagenomes</taxon>
        <taxon>ecological metagenomes</taxon>
    </lineage>
</organism>